<protein>
    <recommendedName>
        <fullName evidence="4">DNA repair protein RecO</fullName>
    </recommendedName>
    <alternativeName>
        <fullName evidence="4">Recombination protein O</fullName>
    </alternativeName>
</protein>
<dbReference type="SUPFAM" id="SSF57863">
    <property type="entry name" value="ArfGap/RecO-like zinc finger"/>
    <property type="match status" value="1"/>
</dbReference>
<dbReference type="Proteomes" id="UP001209229">
    <property type="component" value="Unassembled WGS sequence"/>
</dbReference>
<evidence type="ECO:0000256" key="1">
    <source>
        <dbReference type="ARBA" id="ARBA00022763"/>
    </source>
</evidence>
<evidence type="ECO:0000313" key="6">
    <source>
        <dbReference type="EMBL" id="MCW3787151.1"/>
    </source>
</evidence>
<evidence type="ECO:0000256" key="3">
    <source>
        <dbReference type="ARBA" id="ARBA00023204"/>
    </source>
</evidence>
<feature type="domain" description="DNA replication/recombination mediator RecO N-terminal" evidence="5">
    <location>
        <begin position="1"/>
        <end position="77"/>
    </location>
</feature>
<dbReference type="GO" id="GO:0006302">
    <property type="term" value="P:double-strand break repair"/>
    <property type="evidence" value="ECO:0007669"/>
    <property type="project" value="TreeGrafter"/>
</dbReference>
<keyword evidence="7" id="KW-1185">Reference proteome</keyword>
<dbReference type="RefSeq" id="WP_301190716.1">
    <property type="nucleotide sequence ID" value="NZ_JAPDPJ010000024.1"/>
</dbReference>
<dbReference type="InterPro" id="IPR012340">
    <property type="entry name" value="NA-bd_OB-fold"/>
</dbReference>
<dbReference type="InterPro" id="IPR037278">
    <property type="entry name" value="ARFGAP/RecO"/>
</dbReference>
<keyword evidence="2 4" id="KW-0233">DNA recombination</keyword>
<sequence length="242" mass="28375">MIESTRGIVLTHTKYQESSVISHIYTEKFGLQSYMINQVRSRKSKGKTVFLQPLTLMDLEVYHSEKKTIHRIKDFRVNTPFSQIPFEPVRQSLAFFIAEVLNKALKHEDKLGDDLFDFLHNSICVMDSSINGIYNFHLFLLLRLTKPLGFYPHFEDLLHPKYFDLRTGMFQMAEPAHANFMNAWQTELLLQLKDVLVDDLDVLKLSGNERADFVEKLLEYYQMHLSGFSNIKSFQVLKELFK</sequence>
<dbReference type="GO" id="GO:0043590">
    <property type="term" value="C:bacterial nucleoid"/>
    <property type="evidence" value="ECO:0007669"/>
    <property type="project" value="TreeGrafter"/>
</dbReference>
<evidence type="ECO:0000259" key="5">
    <source>
        <dbReference type="Pfam" id="PF11967"/>
    </source>
</evidence>
<dbReference type="AlphaFoldDB" id="A0AAE3M4L2"/>
<dbReference type="PANTHER" id="PTHR33991:SF1">
    <property type="entry name" value="DNA REPAIR PROTEIN RECO"/>
    <property type="match status" value="1"/>
</dbReference>
<comment type="function">
    <text evidence="4">Involved in DNA repair and RecF pathway recombination.</text>
</comment>
<name>A0AAE3M4L2_9BACT</name>
<dbReference type="InterPro" id="IPR003717">
    <property type="entry name" value="RecO"/>
</dbReference>
<comment type="similarity">
    <text evidence="4">Belongs to the RecO family.</text>
</comment>
<comment type="caution">
    <text evidence="6">The sequence shown here is derived from an EMBL/GenBank/DDBJ whole genome shotgun (WGS) entry which is preliminary data.</text>
</comment>
<keyword evidence="1 4" id="KW-0227">DNA damage</keyword>
<proteinExistence type="inferred from homology"/>
<dbReference type="Pfam" id="PF11967">
    <property type="entry name" value="RecO_N"/>
    <property type="match status" value="1"/>
</dbReference>
<dbReference type="GO" id="GO:0006310">
    <property type="term" value="P:DNA recombination"/>
    <property type="evidence" value="ECO:0007669"/>
    <property type="project" value="UniProtKB-UniRule"/>
</dbReference>
<gene>
    <name evidence="4 6" type="primary">recO</name>
    <name evidence="6" type="ORF">OM075_11770</name>
</gene>
<reference evidence="6" key="1">
    <citation type="submission" date="2022-10" db="EMBL/GenBank/DDBJ databases">
        <authorList>
            <person name="Yu W.X."/>
        </authorList>
    </citation>
    <scope>NUCLEOTIDE SEQUENCE</scope>
    <source>
        <strain evidence="6">AAT</strain>
    </source>
</reference>
<dbReference type="Pfam" id="PF02565">
    <property type="entry name" value="RecO_C"/>
    <property type="match status" value="1"/>
</dbReference>
<dbReference type="SUPFAM" id="SSF50249">
    <property type="entry name" value="Nucleic acid-binding proteins"/>
    <property type="match status" value="1"/>
</dbReference>
<accession>A0AAE3M4L2</accession>
<dbReference type="HAMAP" id="MF_00201">
    <property type="entry name" value="RecO"/>
    <property type="match status" value="1"/>
</dbReference>
<dbReference type="Gene3D" id="2.40.50.140">
    <property type="entry name" value="Nucleic acid-binding proteins"/>
    <property type="match status" value="1"/>
</dbReference>
<evidence type="ECO:0000256" key="4">
    <source>
        <dbReference type="HAMAP-Rule" id="MF_00201"/>
    </source>
</evidence>
<dbReference type="PANTHER" id="PTHR33991">
    <property type="entry name" value="DNA REPAIR PROTEIN RECO"/>
    <property type="match status" value="1"/>
</dbReference>
<keyword evidence="3 4" id="KW-0234">DNA repair</keyword>
<dbReference type="NCBIfam" id="TIGR00613">
    <property type="entry name" value="reco"/>
    <property type="match status" value="1"/>
</dbReference>
<dbReference type="EMBL" id="JAPDPJ010000024">
    <property type="protein sequence ID" value="MCW3787151.1"/>
    <property type="molecule type" value="Genomic_DNA"/>
</dbReference>
<evidence type="ECO:0000313" key="7">
    <source>
        <dbReference type="Proteomes" id="UP001209229"/>
    </source>
</evidence>
<dbReference type="InterPro" id="IPR022572">
    <property type="entry name" value="DNA_rep/recomb_RecO_N"/>
</dbReference>
<organism evidence="6 7">
    <name type="scientific">Plebeiibacterium sediminum</name>
    <dbReference type="NCBI Taxonomy" id="2992112"/>
    <lineage>
        <taxon>Bacteria</taxon>
        <taxon>Pseudomonadati</taxon>
        <taxon>Bacteroidota</taxon>
        <taxon>Bacteroidia</taxon>
        <taxon>Marinilabiliales</taxon>
        <taxon>Marinilabiliaceae</taxon>
        <taxon>Plebeiibacterium</taxon>
    </lineage>
</organism>
<evidence type="ECO:0000256" key="2">
    <source>
        <dbReference type="ARBA" id="ARBA00023172"/>
    </source>
</evidence>